<dbReference type="EMBL" id="JACTNZ010000002">
    <property type="protein sequence ID" value="KAG5563385.1"/>
    <property type="molecule type" value="Genomic_DNA"/>
</dbReference>
<evidence type="ECO:0000313" key="2">
    <source>
        <dbReference type="EMBL" id="KAG5563385.1"/>
    </source>
</evidence>
<feature type="compositionally biased region" description="Basic and acidic residues" evidence="1">
    <location>
        <begin position="81"/>
        <end position="90"/>
    </location>
</feature>
<gene>
    <name evidence="2" type="ORF">RHGRI_005963</name>
</gene>
<evidence type="ECO:0000256" key="1">
    <source>
        <dbReference type="SAM" id="MobiDB-lite"/>
    </source>
</evidence>
<protein>
    <submittedName>
        <fullName evidence="2">Uncharacterized protein</fullName>
    </submittedName>
</protein>
<proteinExistence type="predicted"/>
<dbReference type="Proteomes" id="UP000823749">
    <property type="component" value="Chromosome 2"/>
</dbReference>
<keyword evidence="3" id="KW-1185">Reference proteome</keyword>
<sequence length="97" mass="10682">MGSALGNRGTKEARKGSVGNRGTKEARKDSIDSRVRLRKTKARRRHRRVPSVCEFGFGKSRHEGGTEGFRRFGSSASGNRGTKEARKGMDAFEPVES</sequence>
<accession>A0AAV6LF81</accession>
<feature type="compositionally biased region" description="Basic residues" evidence="1">
    <location>
        <begin position="36"/>
        <end position="49"/>
    </location>
</feature>
<feature type="compositionally biased region" description="Basic and acidic residues" evidence="1">
    <location>
        <begin position="22"/>
        <end position="35"/>
    </location>
</feature>
<reference evidence="2" key="1">
    <citation type="submission" date="2020-08" db="EMBL/GenBank/DDBJ databases">
        <title>Plant Genome Project.</title>
        <authorList>
            <person name="Zhang R.-G."/>
        </authorList>
    </citation>
    <scope>NUCLEOTIDE SEQUENCE</scope>
    <source>
        <strain evidence="2">WSP0</strain>
        <tissue evidence="2">Leaf</tissue>
    </source>
</reference>
<evidence type="ECO:0000313" key="3">
    <source>
        <dbReference type="Proteomes" id="UP000823749"/>
    </source>
</evidence>
<comment type="caution">
    <text evidence="2">The sequence shown here is derived from an EMBL/GenBank/DDBJ whole genome shotgun (WGS) entry which is preliminary data.</text>
</comment>
<feature type="compositionally biased region" description="Basic and acidic residues" evidence="1">
    <location>
        <begin position="60"/>
        <end position="70"/>
    </location>
</feature>
<dbReference type="AlphaFoldDB" id="A0AAV6LF81"/>
<feature type="region of interest" description="Disordered" evidence="1">
    <location>
        <begin position="1"/>
        <end position="97"/>
    </location>
</feature>
<name>A0AAV6LF81_9ERIC</name>
<organism evidence="2 3">
    <name type="scientific">Rhododendron griersonianum</name>
    <dbReference type="NCBI Taxonomy" id="479676"/>
    <lineage>
        <taxon>Eukaryota</taxon>
        <taxon>Viridiplantae</taxon>
        <taxon>Streptophyta</taxon>
        <taxon>Embryophyta</taxon>
        <taxon>Tracheophyta</taxon>
        <taxon>Spermatophyta</taxon>
        <taxon>Magnoliopsida</taxon>
        <taxon>eudicotyledons</taxon>
        <taxon>Gunneridae</taxon>
        <taxon>Pentapetalae</taxon>
        <taxon>asterids</taxon>
        <taxon>Ericales</taxon>
        <taxon>Ericaceae</taxon>
        <taxon>Ericoideae</taxon>
        <taxon>Rhodoreae</taxon>
        <taxon>Rhododendron</taxon>
    </lineage>
</organism>